<organism evidence="1 2">
    <name type="scientific">Pseudomonas syringae pv. spinaceae</name>
    <dbReference type="NCBI Taxonomy" id="264459"/>
    <lineage>
        <taxon>Bacteria</taxon>
        <taxon>Pseudomonadati</taxon>
        <taxon>Pseudomonadota</taxon>
        <taxon>Gammaproteobacteria</taxon>
        <taxon>Pseudomonadales</taxon>
        <taxon>Pseudomonadaceae</taxon>
        <taxon>Pseudomonas</taxon>
        <taxon>Pseudomonas syringae</taxon>
    </lineage>
</organism>
<dbReference type="EMBL" id="LJRI01000749">
    <property type="protein sequence ID" value="KPY91279.1"/>
    <property type="molecule type" value="Genomic_DNA"/>
</dbReference>
<proteinExistence type="predicted"/>
<sequence>MRAIGRLMPSDTAQMVKLVDTPASGAGDRKVVEVRVFFWAPIQATDYNSLKPHKNPRKRVFAFQGFDY</sequence>
<reference evidence="1 2" key="1">
    <citation type="submission" date="2015-09" db="EMBL/GenBank/DDBJ databases">
        <title>Genome announcement of multiple Pseudomonas syringae strains.</title>
        <authorList>
            <person name="Thakur S."/>
            <person name="Wang P.W."/>
            <person name="Gong Y."/>
            <person name="Weir B.S."/>
            <person name="Guttman D.S."/>
        </authorList>
    </citation>
    <scope>NUCLEOTIDE SEQUENCE [LARGE SCALE GENOMIC DNA]</scope>
    <source>
        <strain evidence="1 2">ICMP16929</strain>
    </source>
</reference>
<accession>A0A0Q0EV52</accession>
<name>A0A0Q0EV52_PSESX</name>
<dbReference type="AlphaFoldDB" id="A0A0Q0EV52"/>
<protein>
    <submittedName>
        <fullName evidence="1">Uncharacterized protein</fullName>
    </submittedName>
</protein>
<dbReference type="Proteomes" id="UP000050384">
    <property type="component" value="Unassembled WGS sequence"/>
</dbReference>
<gene>
    <name evidence="1" type="ORF">ALO94_03736</name>
</gene>
<evidence type="ECO:0000313" key="1">
    <source>
        <dbReference type="EMBL" id="KPY91279.1"/>
    </source>
</evidence>
<evidence type="ECO:0000313" key="2">
    <source>
        <dbReference type="Proteomes" id="UP000050384"/>
    </source>
</evidence>
<comment type="caution">
    <text evidence="1">The sequence shown here is derived from an EMBL/GenBank/DDBJ whole genome shotgun (WGS) entry which is preliminary data.</text>
</comment>